<keyword evidence="1" id="KW-0678">Repressor</keyword>
<dbReference type="SUPFAM" id="SSF48498">
    <property type="entry name" value="Tetracyclin repressor-like, C-terminal domain"/>
    <property type="match status" value="1"/>
</dbReference>
<dbReference type="GO" id="GO:0003677">
    <property type="term" value="F:DNA binding"/>
    <property type="evidence" value="ECO:0007669"/>
    <property type="project" value="UniProtKB-UniRule"/>
</dbReference>
<dbReference type="PANTHER" id="PTHR47506">
    <property type="entry name" value="TRANSCRIPTIONAL REGULATORY PROTEIN"/>
    <property type="match status" value="1"/>
</dbReference>
<proteinExistence type="predicted"/>
<keyword evidence="3 5" id="KW-0238">DNA-binding</keyword>
<dbReference type="Gene3D" id="1.10.357.10">
    <property type="entry name" value="Tetracycline Repressor, domain 2"/>
    <property type="match status" value="1"/>
</dbReference>
<dbReference type="PANTHER" id="PTHR47506:SF6">
    <property type="entry name" value="HTH-TYPE TRANSCRIPTIONAL REPRESSOR NEMR"/>
    <property type="match status" value="1"/>
</dbReference>
<keyword evidence="4" id="KW-0804">Transcription</keyword>
<protein>
    <submittedName>
        <fullName evidence="7">TetR/AcrR family transcriptional regulator</fullName>
    </submittedName>
</protein>
<accession>A0A558GNL5</accession>
<comment type="caution">
    <text evidence="7">The sequence shown here is derived from an EMBL/GenBank/DDBJ whole genome shotgun (WGS) entry which is preliminary data.</text>
</comment>
<name>A0A558GNL5_PAENT</name>
<reference evidence="7 8" key="1">
    <citation type="submission" date="2019-07" db="EMBL/GenBank/DDBJ databases">
        <title>Diversity of Bacteria from Kongsfjorden, Arctic.</title>
        <authorList>
            <person name="Yu Y."/>
        </authorList>
    </citation>
    <scope>NUCLEOTIDE SEQUENCE [LARGE SCALE GENOMIC DNA]</scope>
    <source>
        <strain evidence="7 8">SM1928</strain>
    </source>
</reference>
<dbReference type="PROSITE" id="PS50977">
    <property type="entry name" value="HTH_TETR_2"/>
    <property type="match status" value="1"/>
</dbReference>
<evidence type="ECO:0000256" key="1">
    <source>
        <dbReference type="ARBA" id="ARBA00022491"/>
    </source>
</evidence>
<evidence type="ECO:0000313" key="7">
    <source>
        <dbReference type="EMBL" id="TVU58471.1"/>
    </source>
</evidence>
<dbReference type="OrthoDB" id="5118063at2"/>
<sequence length="199" mass="21550">MSTVTGTRGPYAKTAKLRARAIEAAIDLFGTAGYNGATLTEVADRVGMSLTGLQHHFPDKDSLLAAVLEERDRRASAGVPEGPGVETLEGLLRMLSESEKNPGLMELQCVLSAEATSADHPAHEYFQRRYSTLRNQAVSGFEEMASRGDLVPGIDPQQLAAMVIALVDGLQLQWLLDRDAVNVEAAVRTFIRTFIPAVR</sequence>
<dbReference type="Proteomes" id="UP000316500">
    <property type="component" value="Unassembled WGS sequence"/>
</dbReference>
<dbReference type="InterPro" id="IPR009057">
    <property type="entry name" value="Homeodomain-like_sf"/>
</dbReference>
<feature type="domain" description="HTH tetR-type" evidence="6">
    <location>
        <begin position="15"/>
        <end position="75"/>
    </location>
</feature>
<evidence type="ECO:0000256" key="4">
    <source>
        <dbReference type="ARBA" id="ARBA00023163"/>
    </source>
</evidence>
<keyword evidence="2" id="KW-0805">Transcription regulation</keyword>
<dbReference type="SUPFAM" id="SSF46689">
    <property type="entry name" value="Homeodomain-like"/>
    <property type="match status" value="1"/>
</dbReference>
<feature type="DNA-binding region" description="H-T-H motif" evidence="5">
    <location>
        <begin position="38"/>
        <end position="57"/>
    </location>
</feature>
<dbReference type="PRINTS" id="PR00455">
    <property type="entry name" value="HTHTETR"/>
</dbReference>
<dbReference type="RefSeq" id="WP_144653050.1">
    <property type="nucleotide sequence ID" value="NZ_VNFK01000024.1"/>
</dbReference>
<evidence type="ECO:0000256" key="3">
    <source>
        <dbReference type="ARBA" id="ARBA00023125"/>
    </source>
</evidence>
<dbReference type="EMBL" id="VNFK01000024">
    <property type="protein sequence ID" value="TVU58471.1"/>
    <property type="molecule type" value="Genomic_DNA"/>
</dbReference>
<evidence type="ECO:0000259" key="6">
    <source>
        <dbReference type="PROSITE" id="PS50977"/>
    </source>
</evidence>
<gene>
    <name evidence="7" type="ORF">FQP90_21225</name>
</gene>
<dbReference type="InterPro" id="IPR001647">
    <property type="entry name" value="HTH_TetR"/>
</dbReference>
<evidence type="ECO:0000256" key="5">
    <source>
        <dbReference type="PROSITE-ProRule" id="PRU00335"/>
    </source>
</evidence>
<evidence type="ECO:0000256" key="2">
    <source>
        <dbReference type="ARBA" id="ARBA00023015"/>
    </source>
</evidence>
<dbReference type="Pfam" id="PF00440">
    <property type="entry name" value="TetR_N"/>
    <property type="match status" value="1"/>
</dbReference>
<dbReference type="Pfam" id="PF13977">
    <property type="entry name" value="TetR_C_6"/>
    <property type="match status" value="1"/>
</dbReference>
<dbReference type="InterPro" id="IPR036271">
    <property type="entry name" value="Tet_transcr_reg_TetR-rel_C_sf"/>
</dbReference>
<dbReference type="AlphaFoldDB" id="A0A558GNL5"/>
<organism evidence="7 8">
    <name type="scientific">Paenarthrobacter nitroguajacolicus</name>
    <name type="common">Arthrobacter nitroguajacolicus</name>
    <dbReference type="NCBI Taxonomy" id="211146"/>
    <lineage>
        <taxon>Bacteria</taxon>
        <taxon>Bacillati</taxon>
        <taxon>Actinomycetota</taxon>
        <taxon>Actinomycetes</taxon>
        <taxon>Micrococcales</taxon>
        <taxon>Micrococcaceae</taxon>
        <taxon>Paenarthrobacter</taxon>
    </lineage>
</organism>
<dbReference type="InterPro" id="IPR039538">
    <property type="entry name" value="BetI_C"/>
</dbReference>
<evidence type="ECO:0000313" key="8">
    <source>
        <dbReference type="Proteomes" id="UP000316500"/>
    </source>
</evidence>